<dbReference type="InterPro" id="IPR029032">
    <property type="entry name" value="AhpD-like"/>
</dbReference>
<reference evidence="3" key="1">
    <citation type="submission" date="2023-07" db="EMBL/GenBank/DDBJ databases">
        <title>Defluviimonas sediminis sp. nov., isolated from mangrove sediment.</title>
        <authorList>
            <person name="Liu L."/>
            <person name="Li J."/>
            <person name="Huang Y."/>
            <person name="Pan J."/>
            <person name="Li M."/>
        </authorList>
    </citation>
    <scope>NUCLEOTIDE SEQUENCE [LARGE SCALE GENOMIC DNA]</scope>
    <source>
        <strain evidence="3">FT324</strain>
    </source>
</reference>
<accession>A0ABT2NRV7</accession>
<proteinExistence type="predicted"/>
<dbReference type="Proteomes" id="UP001205601">
    <property type="component" value="Unassembled WGS sequence"/>
</dbReference>
<dbReference type="SUPFAM" id="SSF69118">
    <property type="entry name" value="AhpD-like"/>
    <property type="match status" value="1"/>
</dbReference>
<name>A0ABT2NRV7_9RHOB</name>
<dbReference type="Pfam" id="PF02627">
    <property type="entry name" value="CMD"/>
    <property type="match status" value="1"/>
</dbReference>
<dbReference type="Gene3D" id="1.20.1290.10">
    <property type="entry name" value="AhpD-like"/>
    <property type="match status" value="1"/>
</dbReference>
<comment type="caution">
    <text evidence="2">The sequence shown here is derived from an EMBL/GenBank/DDBJ whole genome shotgun (WGS) entry which is preliminary data.</text>
</comment>
<dbReference type="InterPro" id="IPR004675">
    <property type="entry name" value="AhpD_core"/>
</dbReference>
<evidence type="ECO:0000259" key="1">
    <source>
        <dbReference type="Pfam" id="PF02627"/>
    </source>
</evidence>
<dbReference type="EMBL" id="JAOCQF010000005">
    <property type="protein sequence ID" value="MCT8331658.1"/>
    <property type="molecule type" value="Genomic_DNA"/>
</dbReference>
<keyword evidence="3" id="KW-1185">Reference proteome</keyword>
<dbReference type="PANTHER" id="PTHR35446:SF3">
    <property type="entry name" value="CMD DOMAIN-CONTAINING PROTEIN"/>
    <property type="match status" value="1"/>
</dbReference>
<dbReference type="PANTHER" id="PTHR35446">
    <property type="entry name" value="SI:CH211-175M2.5"/>
    <property type="match status" value="1"/>
</dbReference>
<protein>
    <submittedName>
        <fullName evidence="2">Carboxymuconolactone decarboxylase family protein</fullName>
    </submittedName>
</protein>
<dbReference type="InterPro" id="IPR003779">
    <property type="entry name" value="CMD-like"/>
</dbReference>
<gene>
    <name evidence="2" type="ORF">N5I32_19250</name>
</gene>
<dbReference type="RefSeq" id="WP_261497560.1">
    <property type="nucleotide sequence ID" value="NZ_JAOCQF010000005.1"/>
</dbReference>
<evidence type="ECO:0000313" key="3">
    <source>
        <dbReference type="Proteomes" id="UP001205601"/>
    </source>
</evidence>
<feature type="domain" description="Carboxymuconolactone decarboxylase-like" evidence="1">
    <location>
        <begin position="41"/>
        <end position="116"/>
    </location>
</feature>
<dbReference type="NCBIfam" id="TIGR00778">
    <property type="entry name" value="ahpD_dom"/>
    <property type="match status" value="1"/>
</dbReference>
<sequence>MSRISPVDPATATGRAKDLLDGVRKSIGMTPNLMRVMAQEPAVLDTYLQIGAALGKGSFDAPTREAIALATAGANACGYCASAHVAISKGMKVPHDEILARLGGSSSDSKLAALLAFARNIVATRGEVADADLAAVRAAGATDGEIVETVANVVANILTNYINHVARTEIDFPQIDPSVHRVG</sequence>
<organism evidence="2 3">
    <name type="scientific">Albidovulum sediminis</name>
    <dbReference type="NCBI Taxonomy" id="3066345"/>
    <lineage>
        <taxon>Bacteria</taxon>
        <taxon>Pseudomonadati</taxon>
        <taxon>Pseudomonadota</taxon>
        <taxon>Alphaproteobacteria</taxon>
        <taxon>Rhodobacterales</taxon>
        <taxon>Paracoccaceae</taxon>
        <taxon>Albidovulum</taxon>
    </lineage>
</organism>
<evidence type="ECO:0000313" key="2">
    <source>
        <dbReference type="EMBL" id="MCT8331658.1"/>
    </source>
</evidence>